<comment type="caution">
    <text evidence="1">The sequence shown here is derived from an EMBL/GenBank/DDBJ whole genome shotgun (WGS) entry which is preliminary data.</text>
</comment>
<name>A0AAD4BQC9_BOLED</name>
<proteinExistence type="predicted"/>
<protein>
    <submittedName>
        <fullName evidence="1">Uncharacterized protein</fullName>
    </submittedName>
</protein>
<accession>A0AAD4BQC9</accession>
<keyword evidence="2" id="KW-1185">Reference proteome</keyword>
<evidence type="ECO:0000313" key="2">
    <source>
        <dbReference type="Proteomes" id="UP001194468"/>
    </source>
</evidence>
<evidence type="ECO:0000313" key="1">
    <source>
        <dbReference type="EMBL" id="KAF8437191.1"/>
    </source>
</evidence>
<organism evidence="1 2">
    <name type="scientific">Boletus edulis BED1</name>
    <dbReference type="NCBI Taxonomy" id="1328754"/>
    <lineage>
        <taxon>Eukaryota</taxon>
        <taxon>Fungi</taxon>
        <taxon>Dikarya</taxon>
        <taxon>Basidiomycota</taxon>
        <taxon>Agaricomycotina</taxon>
        <taxon>Agaricomycetes</taxon>
        <taxon>Agaricomycetidae</taxon>
        <taxon>Boletales</taxon>
        <taxon>Boletineae</taxon>
        <taxon>Boletaceae</taxon>
        <taxon>Boletoideae</taxon>
        <taxon>Boletus</taxon>
    </lineage>
</organism>
<sequence length="147" mass="16508">MGTHPIRCSRSMAHSGFRCRRTRSIAQLFRVGSYLKRHPYTDGNGTAIFLRAYLLTTSRESDDGSKEYGLYFHGTHSIVDARSALHALNLMPSEEWKNLSVDPITATENRIKNGTGLLQVFVEENARTVPCHTLAPPTRELNISYSP</sequence>
<dbReference type="Proteomes" id="UP001194468">
    <property type="component" value="Unassembled WGS sequence"/>
</dbReference>
<reference evidence="1" key="2">
    <citation type="journal article" date="2020" name="Nat. Commun.">
        <title>Large-scale genome sequencing of mycorrhizal fungi provides insights into the early evolution of symbiotic traits.</title>
        <authorList>
            <person name="Miyauchi S."/>
            <person name="Kiss E."/>
            <person name="Kuo A."/>
            <person name="Drula E."/>
            <person name="Kohler A."/>
            <person name="Sanchez-Garcia M."/>
            <person name="Morin E."/>
            <person name="Andreopoulos B."/>
            <person name="Barry K.W."/>
            <person name="Bonito G."/>
            <person name="Buee M."/>
            <person name="Carver A."/>
            <person name="Chen C."/>
            <person name="Cichocki N."/>
            <person name="Clum A."/>
            <person name="Culley D."/>
            <person name="Crous P.W."/>
            <person name="Fauchery L."/>
            <person name="Girlanda M."/>
            <person name="Hayes R.D."/>
            <person name="Keri Z."/>
            <person name="LaButti K."/>
            <person name="Lipzen A."/>
            <person name="Lombard V."/>
            <person name="Magnuson J."/>
            <person name="Maillard F."/>
            <person name="Murat C."/>
            <person name="Nolan M."/>
            <person name="Ohm R.A."/>
            <person name="Pangilinan J."/>
            <person name="Pereira M.F."/>
            <person name="Perotto S."/>
            <person name="Peter M."/>
            <person name="Pfister S."/>
            <person name="Riley R."/>
            <person name="Sitrit Y."/>
            <person name="Stielow J.B."/>
            <person name="Szollosi G."/>
            <person name="Zifcakova L."/>
            <person name="Stursova M."/>
            <person name="Spatafora J.W."/>
            <person name="Tedersoo L."/>
            <person name="Vaario L.M."/>
            <person name="Yamada A."/>
            <person name="Yan M."/>
            <person name="Wang P."/>
            <person name="Xu J."/>
            <person name="Bruns T."/>
            <person name="Baldrian P."/>
            <person name="Vilgalys R."/>
            <person name="Dunand C."/>
            <person name="Henrissat B."/>
            <person name="Grigoriev I.V."/>
            <person name="Hibbett D."/>
            <person name="Nagy L.G."/>
            <person name="Martin F.M."/>
        </authorList>
    </citation>
    <scope>NUCLEOTIDE SEQUENCE</scope>
    <source>
        <strain evidence="1">BED1</strain>
    </source>
</reference>
<dbReference type="AlphaFoldDB" id="A0AAD4BQC9"/>
<gene>
    <name evidence="1" type="ORF">L210DRAFT_3547138</name>
</gene>
<dbReference type="EMBL" id="WHUW01000019">
    <property type="protein sequence ID" value="KAF8437191.1"/>
    <property type="molecule type" value="Genomic_DNA"/>
</dbReference>
<reference evidence="1" key="1">
    <citation type="submission" date="2019-10" db="EMBL/GenBank/DDBJ databases">
        <authorList>
            <consortium name="DOE Joint Genome Institute"/>
            <person name="Kuo A."/>
            <person name="Miyauchi S."/>
            <person name="Kiss E."/>
            <person name="Drula E."/>
            <person name="Kohler A."/>
            <person name="Sanchez-Garcia M."/>
            <person name="Andreopoulos B."/>
            <person name="Barry K.W."/>
            <person name="Bonito G."/>
            <person name="Buee M."/>
            <person name="Carver A."/>
            <person name="Chen C."/>
            <person name="Cichocki N."/>
            <person name="Clum A."/>
            <person name="Culley D."/>
            <person name="Crous P.W."/>
            <person name="Fauchery L."/>
            <person name="Girlanda M."/>
            <person name="Hayes R."/>
            <person name="Keri Z."/>
            <person name="LaButti K."/>
            <person name="Lipzen A."/>
            <person name="Lombard V."/>
            <person name="Magnuson J."/>
            <person name="Maillard F."/>
            <person name="Morin E."/>
            <person name="Murat C."/>
            <person name="Nolan M."/>
            <person name="Ohm R."/>
            <person name="Pangilinan J."/>
            <person name="Pereira M."/>
            <person name="Perotto S."/>
            <person name="Peter M."/>
            <person name="Riley R."/>
            <person name="Sitrit Y."/>
            <person name="Stielow B."/>
            <person name="Szollosi G."/>
            <person name="Zifcakova L."/>
            <person name="Stursova M."/>
            <person name="Spatafora J.W."/>
            <person name="Tedersoo L."/>
            <person name="Vaario L.-M."/>
            <person name="Yamada A."/>
            <person name="Yan M."/>
            <person name="Wang P."/>
            <person name="Xu J."/>
            <person name="Bruns T."/>
            <person name="Baldrian P."/>
            <person name="Vilgalys R."/>
            <person name="Henrissat B."/>
            <person name="Grigoriev I.V."/>
            <person name="Hibbett D."/>
            <person name="Nagy L.G."/>
            <person name="Martin F.M."/>
        </authorList>
    </citation>
    <scope>NUCLEOTIDE SEQUENCE</scope>
    <source>
        <strain evidence="1">BED1</strain>
    </source>
</reference>